<proteinExistence type="predicted"/>
<keyword evidence="1" id="KW-0472">Membrane</keyword>
<keyword evidence="3" id="KW-1185">Reference proteome</keyword>
<accession>A0A285CI03</accession>
<evidence type="ECO:0000313" key="2">
    <source>
        <dbReference type="EMBL" id="SNX67237.1"/>
    </source>
</evidence>
<reference evidence="2 3" key="1">
    <citation type="submission" date="2017-08" db="EMBL/GenBank/DDBJ databases">
        <authorList>
            <person name="de Groot N.N."/>
        </authorList>
    </citation>
    <scope>NUCLEOTIDE SEQUENCE [LARGE SCALE GENOMIC DNA]</scope>
    <source>
        <strain evidence="2 3">JC228</strain>
    </source>
</reference>
<dbReference type="OrthoDB" id="2451415at2"/>
<dbReference type="AlphaFoldDB" id="A0A285CI03"/>
<name>A0A285CI03_9BACI</name>
<protein>
    <submittedName>
        <fullName evidence="2">Uncharacterized protein</fullName>
    </submittedName>
</protein>
<feature type="transmembrane region" description="Helical" evidence="1">
    <location>
        <begin position="32"/>
        <end position="54"/>
    </location>
</feature>
<evidence type="ECO:0000256" key="1">
    <source>
        <dbReference type="SAM" id="Phobius"/>
    </source>
</evidence>
<dbReference type="InterPro" id="IPR020205">
    <property type="entry name" value="Uncharacterised_YwnF_TM"/>
</dbReference>
<dbReference type="Proteomes" id="UP000219546">
    <property type="component" value="Unassembled WGS sequence"/>
</dbReference>
<keyword evidence="1" id="KW-0812">Transmembrane</keyword>
<organism evidence="2 3">
    <name type="scientific">Bacillus oleivorans</name>
    <dbReference type="NCBI Taxonomy" id="1448271"/>
    <lineage>
        <taxon>Bacteria</taxon>
        <taxon>Bacillati</taxon>
        <taxon>Bacillota</taxon>
        <taxon>Bacilli</taxon>
        <taxon>Bacillales</taxon>
        <taxon>Bacillaceae</taxon>
        <taxon>Bacillus</taxon>
    </lineage>
</organism>
<keyword evidence="1" id="KW-1133">Transmembrane helix</keyword>
<sequence>MGSMTNLPPFIKREIEQLEKIVSPLAKKVSKYALFSFPLITVSLFNLFFLLFYIPNSQNMIFSIVLYAVLGALGFALLKEVRAQKKEIQKMSTDYIIDRINKSDITSDSRKQEYIKRIQQQPLVTINHFVEFLVEEDQRASRLED</sequence>
<dbReference type="EMBL" id="OAOP01000001">
    <property type="protein sequence ID" value="SNX67237.1"/>
    <property type="molecule type" value="Genomic_DNA"/>
</dbReference>
<evidence type="ECO:0000313" key="3">
    <source>
        <dbReference type="Proteomes" id="UP000219546"/>
    </source>
</evidence>
<dbReference type="RefSeq" id="WP_097157049.1">
    <property type="nucleotide sequence ID" value="NZ_JBEPMQ010000003.1"/>
</dbReference>
<gene>
    <name evidence="2" type="ORF">SAMN05877753_101556</name>
</gene>
<feature type="transmembrane region" description="Helical" evidence="1">
    <location>
        <begin position="60"/>
        <end position="78"/>
    </location>
</feature>
<dbReference type="Pfam" id="PF17370">
    <property type="entry name" value="DUF5392"/>
    <property type="match status" value="1"/>
</dbReference>